<dbReference type="Pfam" id="PF00106">
    <property type="entry name" value="adh_short"/>
    <property type="match status" value="1"/>
</dbReference>
<dbReference type="GO" id="GO:0016616">
    <property type="term" value="F:oxidoreductase activity, acting on the CH-OH group of donors, NAD or NADP as acceptor"/>
    <property type="evidence" value="ECO:0007669"/>
    <property type="project" value="TreeGrafter"/>
</dbReference>
<dbReference type="InterPro" id="IPR002347">
    <property type="entry name" value="SDR_fam"/>
</dbReference>
<dbReference type="Gene3D" id="3.40.50.720">
    <property type="entry name" value="NAD(P)-binding Rossmann-like Domain"/>
    <property type="match status" value="1"/>
</dbReference>
<dbReference type="Proteomes" id="UP001050691">
    <property type="component" value="Unassembled WGS sequence"/>
</dbReference>
<proteinExistence type="inferred from homology"/>
<evidence type="ECO:0008006" key="4">
    <source>
        <dbReference type="Google" id="ProtNLM"/>
    </source>
</evidence>
<organism evidence="2 3">
    <name type="scientific">Clathrus columnatus</name>
    <dbReference type="NCBI Taxonomy" id="1419009"/>
    <lineage>
        <taxon>Eukaryota</taxon>
        <taxon>Fungi</taxon>
        <taxon>Dikarya</taxon>
        <taxon>Basidiomycota</taxon>
        <taxon>Agaricomycotina</taxon>
        <taxon>Agaricomycetes</taxon>
        <taxon>Phallomycetidae</taxon>
        <taxon>Phallales</taxon>
        <taxon>Clathraceae</taxon>
        <taxon>Clathrus</taxon>
    </lineage>
</organism>
<comment type="caution">
    <text evidence="2">The sequence shown here is derived from an EMBL/GenBank/DDBJ whole genome shotgun (WGS) entry which is preliminary data.</text>
</comment>
<dbReference type="InterPro" id="IPR036291">
    <property type="entry name" value="NAD(P)-bd_dom_sf"/>
</dbReference>
<dbReference type="SUPFAM" id="SSF51735">
    <property type="entry name" value="NAD(P)-binding Rossmann-fold domains"/>
    <property type="match status" value="1"/>
</dbReference>
<evidence type="ECO:0000256" key="1">
    <source>
        <dbReference type="ARBA" id="ARBA00006484"/>
    </source>
</evidence>
<comment type="similarity">
    <text evidence="1">Belongs to the short-chain dehydrogenases/reductases (SDR) family.</text>
</comment>
<dbReference type="PANTHER" id="PTHR42760:SF121">
    <property type="entry name" value="3-OXOACYL-(ACYL-CARRIER-PROTEIN) REDUCTASE"/>
    <property type="match status" value="1"/>
</dbReference>
<sequence length="287" mass="30722">MSTDSVKGAAIITGAAQGVGKAIAIRLAKDGYDVALNDVPGKEDLLRTLADEIISQGRKFIIVIADVTDEGSVVQMIKKTVFELGILRVMVANAGISLTFGSGFIDSNVFCLTFVTLQALIMDPSTEAARQMIQQGTWGRIIGKPHLTSLSFRRNLRKSPGASSINGKRAAEMIKHGITVNAYAPGLIDTPMGKVYPPKNNPTLLMIIIIARESITLEEKNLSKEEKTKRVLQRVSAATGLNIISMGVSEDVASLVSYLASKESKFMTGTYEPVGQTLSVNGGVFFG</sequence>
<protein>
    <recommendedName>
        <fullName evidence="4">NAD(P)-binding protein</fullName>
    </recommendedName>
</protein>
<dbReference type="AlphaFoldDB" id="A0AAV5A5Z3"/>
<dbReference type="GO" id="GO:0048038">
    <property type="term" value="F:quinone binding"/>
    <property type="evidence" value="ECO:0007669"/>
    <property type="project" value="TreeGrafter"/>
</dbReference>
<dbReference type="GO" id="GO:0006633">
    <property type="term" value="P:fatty acid biosynthetic process"/>
    <property type="evidence" value="ECO:0007669"/>
    <property type="project" value="TreeGrafter"/>
</dbReference>
<dbReference type="PANTHER" id="PTHR42760">
    <property type="entry name" value="SHORT-CHAIN DEHYDROGENASES/REDUCTASES FAMILY MEMBER"/>
    <property type="match status" value="1"/>
</dbReference>
<gene>
    <name evidence="2" type="ORF">Clacol_004248</name>
</gene>
<reference evidence="2" key="1">
    <citation type="submission" date="2021-10" db="EMBL/GenBank/DDBJ databases">
        <title>De novo Genome Assembly of Clathrus columnatus (Basidiomycota, Fungi) Using Illumina and Nanopore Sequence Data.</title>
        <authorList>
            <person name="Ogiso-Tanaka E."/>
            <person name="Itagaki H."/>
            <person name="Hosoya T."/>
            <person name="Hosaka K."/>
        </authorList>
    </citation>
    <scope>NUCLEOTIDE SEQUENCE</scope>
    <source>
        <strain evidence="2">MO-923</strain>
    </source>
</reference>
<keyword evidence="3" id="KW-1185">Reference proteome</keyword>
<accession>A0AAV5A5Z3</accession>
<name>A0AAV5A5Z3_9AGAM</name>
<dbReference type="EMBL" id="BPWL01000004">
    <property type="protein sequence ID" value="GJJ10022.1"/>
    <property type="molecule type" value="Genomic_DNA"/>
</dbReference>
<evidence type="ECO:0000313" key="3">
    <source>
        <dbReference type="Proteomes" id="UP001050691"/>
    </source>
</evidence>
<evidence type="ECO:0000313" key="2">
    <source>
        <dbReference type="EMBL" id="GJJ10022.1"/>
    </source>
</evidence>
<dbReference type="PRINTS" id="PR00081">
    <property type="entry name" value="GDHRDH"/>
</dbReference>